<protein>
    <submittedName>
        <fullName evidence="1">Uncharacterized protein</fullName>
    </submittedName>
</protein>
<gene>
    <name evidence="1" type="ORF">PROFUN_13662</name>
</gene>
<comment type="caution">
    <text evidence="1">The sequence shown here is derived from an EMBL/GenBank/DDBJ whole genome shotgun (WGS) entry which is preliminary data.</text>
</comment>
<organism evidence="1 2">
    <name type="scientific">Planoprotostelium fungivorum</name>
    <dbReference type="NCBI Taxonomy" id="1890364"/>
    <lineage>
        <taxon>Eukaryota</taxon>
        <taxon>Amoebozoa</taxon>
        <taxon>Evosea</taxon>
        <taxon>Variosea</taxon>
        <taxon>Cavosteliida</taxon>
        <taxon>Cavosteliaceae</taxon>
        <taxon>Planoprotostelium</taxon>
    </lineage>
</organism>
<evidence type="ECO:0000313" key="1">
    <source>
        <dbReference type="EMBL" id="PRP73086.1"/>
    </source>
</evidence>
<evidence type="ECO:0000313" key="2">
    <source>
        <dbReference type="Proteomes" id="UP000241769"/>
    </source>
</evidence>
<keyword evidence="2" id="KW-1185">Reference proteome</keyword>
<dbReference type="AlphaFoldDB" id="A0A2P6MN17"/>
<reference evidence="1 2" key="1">
    <citation type="journal article" date="2018" name="Genome Biol. Evol.">
        <title>Multiple Roots of Fruiting Body Formation in Amoebozoa.</title>
        <authorList>
            <person name="Hillmann F."/>
            <person name="Forbes G."/>
            <person name="Novohradska S."/>
            <person name="Ferling I."/>
            <person name="Riege K."/>
            <person name="Groth M."/>
            <person name="Westermann M."/>
            <person name="Marz M."/>
            <person name="Spaller T."/>
            <person name="Winckler T."/>
            <person name="Schaap P."/>
            <person name="Glockner G."/>
        </authorList>
    </citation>
    <scope>NUCLEOTIDE SEQUENCE [LARGE SCALE GENOMIC DNA]</scope>
    <source>
        <strain evidence="1 2">Jena</strain>
    </source>
</reference>
<sequence>MRLFGGIFWHRQDRETARIRGRQGNRNIRTRIPVQKEATKCQSLDLRHR</sequence>
<proteinExistence type="predicted"/>
<dbReference type="EMBL" id="MDYQ01000673">
    <property type="protein sequence ID" value="PRP73086.1"/>
    <property type="molecule type" value="Genomic_DNA"/>
</dbReference>
<dbReference type="InParanoid" id="A0A2P6MN17"/>
<accession>A0A2P6MN17</accession>
<dbReference type="Proteomes" id="UP000241769">
    <property type="component" value="Unassembled WGS sequence"/>
</dbReference>
<name>A0A2P6MN17_9EUKA</name>